<reference evidence="2 3" key="1">
    <citation type="submission" date="2019-02" db="EMBL/GenBank/DDBJ databases">
        <title>Draft genome sequences of novel Actinobacteria.</title>
        <authorList>
            <person name="Sahin N."/>
            <person name="Ay H."/>
            <person name="Saygin H."/>
        </authorList>
    </citation>
    <scope>NUCLEOTIDE SEQUENCE [LARGE SCALE GENOMIC DNA]</scope>
    <source>
        <strain evidence="2 3">KC201</strain>
    </source>
</reference>
<dbReference type="Gene3D" id="3.40.50.150">
    <property type="entry name" value="Vaccinia Virus protein VP39"/>
    <property type="match status" value="1"/>
</dbReference>
<accession>A0A4R4MQN3</accession>
<dbReference type="InterPro" id="IPR029063">
    <property type="entry name" value="SAM-dependent_MTases_sf"/>
</dbReference>
<dbReference type="Pfam" id="PF05050">
    <property type="entry name" value="Methyltransf_21"/>
    <property type="match status" value="1"/>
</dbReference>
<feature type="domain" description="Methyltransferase FkbM" evidence="1">
    <location>
        <begin position="109"/>
        <end position="206"/>
    </location>
</feature>
<evidence type="ECO:0000313" key="2">
    <source>
        <dbReference type="EMBL" id="TDB98364.1"/>
    </source>
</evidence>
<dbReference type="InterPro" id="IPR006342">
    <property type="entry name" value="FkbM_mtfrase"/>
</dbReference>
<proteinExistence type="predicted"/>
<dbReference type="Proteomes" id="UP000295157">
    <property type="component" value="Unassembled WGS sequence"/>
</dbReference>
<keyword evidence="2" id="KW-0489">Methyltransferase</keyword>
<dbReference type="GO" id="GO:0032259">
    <property type="term" value="P:methylation"/>
    <property type="evidence" value="ECO:0007669"/>
    <property type="project" value="UniProtKB-KW"/>
</dbReference>
<dbReference type="PANTHER" id="PTHR34203">
    <property type="entry name" value="METHYLTRANSFERASE, FKBM FAMILY PROTEIN"/>
    <property type="match status" value="1"/>
</dbReference>
<dbReference type="EMBL" id="SMJZ01000244">
    <property type="protein sequence ID" value="TDB98364.1"/>
    <property type="molecule type" value="Genomic_DNA"/>
</dbReference>
<dbReference type="NCBIfam" id="TIGR01444">
    <property type="entry name" value="fkbM_fam"/>
    <property type="match status" value="1"/>
</dbReference>
<organism evidence="2 3">
    <name type="scientific">Nonomuraea longispora</name>
    <dbReference type="NCBI Taxonomy" id="1848320"/>
    <lineage>
        <taxon>Bacteria</taxon>
        <taxon>Bacillati</taxon>
        <taxon>Actinomycetota</taxon>
        <taxon>Actinomycetes</taxon>
        <taxon>Streptosporangiales</taxon>
        <taxon>Streptosporangiaceae</taxon>
        <taxon>Nonomuraea</taxon>
    </lineage>
</organism>
<protein>
    <submittedName>
        <fullName evidence="2">FkbM family methyltransferase</fullName>
    </submittedName>
</protein>
<dbReference type="SUPFAM" id="SSF53335">
    <property type="entry name" value="S-adenosyl-L-methionine-dependent methyltransferases"/>
    <property type="match status" value="1"/>
</dbReference>
<evidence type="ECO:0000259" key="1">
    <source>
        <dbReference type="Pfam" id="PF05050"/>
    </source>
</evidence>
<dbReference type="GO" id="GO:0008168">
    <property type="term" value="F:methyltransferase activity"/>
    <property type="evidence" value="ECO:0007669"/>
    <property type="project" value="UniProtKB-KW"/>
</dbReference>
<feature type="non-terminal residue" evidence="2">
    <location>
        <position position="208"/>
    </location>
</feature>
<name>A0A4R4MQN3_9ACTN</name>
<keyword evidence="3" id="KW-1185">Reference proteome</keyword>
<sequence length="208" mass="22262">MTSSEPLRKQAAVTVMRAARAANRSKLARTLLRGRSVRRLPLVNRLYHTVFRLGHTTTGRDAEARYRGLTLTGPAWDTAIMPSVSAGYYEEFEVTLFERLAAASRTILDVGANIGIYACTGAAHLPPGGTLIAYEPVPENLTYLRRNLDHNDLAAHVTVEALAVGATPGELTVHLSGEQTGKHSAAPANVGTPAGSVTIPMTSIDTYL</sequence>
<dbReference type="RefSeq" id="WP_132340468.1">
    <property type="nucleotide sequence ID" value="NZ_SMJZ01000244.1"/>
</dbReference>
<dbReference type="AlphaFoldDB" id="A0A4R4MQN3"/>
<dbReference type="OrthoDB" id="3338469at2"/>
<keyword evidence="2" id="KW-0808">Transferase</keyword>
<gene>
    <name evidence="2" type="ORF">E1267_38745</name>
</gene>
<dbReference type="PANTHER" id="PTHR34203:SF15">
    <property type="entry name" value="SLL1173 PROTEIN"/>
    <property type="match status" value="1"/>
</dbReference>
<comment type="caution">
    <text evidence="2">The sequence shown here is derived from an EMBL/GenBank/DDBJ whole genome shotgun (WGS) entry which is preliminary data.</text>
</comment>
<evidence type="ECO:0000313" key="3">
    <source>
        <dbReference type="Proteomes" id="UP000295157"/>
    </source>
</evidence>
<dbReference type="InterPro" id="IPR052514">
    <property type="entry name" value="SAM-dependent_MTase"/>
</dbReference>